<feature type="domain" description="HTH tetR-type" evidence="3">
    <location>
        <begin position="12"/>
        <end position="72"/>
    </location>
</feature>
<dbReference type="SUPFAM" id="SSF46689">
    <property type="entry name" value="Homeodomain-like"/>
    <property type="match status" value="1"/>
</dbReference>
<sequence>MTRDDGERRGRSEKRCAILAGALTIFARDGYTRAGIDAIAAEAGVSTRTIYNHFQDKAGLFQAVIQDSATRVADAQIAIVDRHLRKVTDLEADLVAFGRDWVTAGQTEHAAHSALVRQVNAESGHVPQAAIEAWQEAGPLRVRGALAARLEELARQGLLKAGDPRRAALHLMILTATSNPSYRGARLSEAEAEEMVTAGVRAFLYGYGG</sequence>
<evidence type="ECO:0000256" key="2">
    <source>
        <dbReference type="PROSITE-ProRule" id="PRU00335"/>
    </source>
</evidence>
<reference evidence="4 5" key="1">
    <citation type="submission" date="2019-10" db="EMBL/GenBank/DDBJ databases">
        <title>Actinomadura rubteroloni sp. nov. and Actinomadura macrotermitis sp. nov., isolated from the gut of fungus growing-termite Macrotermes natalensis.</title>
        <authorList>
            <person name="Benndorf R."/>
            <person name="Martin K."/>
            <person name="Kuefner M."/>
            <person name="De Beer W."/>
            <person name="Kaster A.-K."/>
            <person name="Vollmers J."/>
            <person name="Poulsen M."/>
            <person name="Beemelmanns C."/>
        </authorList>
    </citation>
    <scope>NUCLEOTIDE SEQUENCE [LARGE SCALE GENOMIC DNA]</scope>
    <source>
        <strain evidence="4 5">RB68</strain>
    </source>
</reference>
<dbReference type="OrthoDB" id="7186128at2"/>
<dbReference type="PROSITE" id="PS50977">
    <property type="entry name" value="HTH_TETR_2"/>
    <property type="match status" value="1"/>
</dbReference>
<organism evidence="4 5">
    <name type="scientific">Actinomadura macrotermitis</name>
    <dbReference type="NCBI Taxonomy" id="2585200"/>
    <lineage>
        <taxon>Bacteria</taxon>
        <taxon>Bacillati</taxon>
        <taxon>Actinomycetota</taxon>
        <taxon>Actinomycetes</taxon>
        <taxon>Streptosporangiales</taxon>
        <taxon>Thermomonosporaceae</taxon>
        <taxon>Actinomadura</taxon>
    </lineage>
</organism>
<dbReference type="Gene3D" id="1.10.357.10">
    <property type="entry name" value="Tetracycline Repressor, domain 2"/>
    <property type="match status" value="1"/>
</dbReference>
<dbReference type="PRINTS" id="PR00455">
    <property type="entry name" value="HTHTETR"/>
</dbReference>
<comment type="caution">
    <text evidence="4">The sequence shown here is derived from an EMBL/GenBank/DDBJ whole genome shotgun (WGS) entry which is preliminary data.</text>
</comment>
<feature type="DNA-binding region" description="H-T-H motif" evidence="2">
    <location>
        <begin position="35"/>
        <end position="54"/>
    </location>
</feature>
<proteinExistence type="predicted"/>
<dbReference type="SUPFAM" id="SSF48498">
    <property type="entry name" value="Tetracyclin repressor-like, C-terminal domain"/>
    <property type="match status" value="1"/>
</dbReference>
<dbReference type="InterPro" id="IPR001647">
    <property type="entry name" value="HTH_TetR"/>
</dbReference>
<keyword evidence="1 2" id="KW-0238">DNA-binding</keyword>
<evidence type="ECO:0000259" key="3">
    <source>
        <dbReference type="PROSITE" id="PS50977"/>
    </source>
</evidence>
<protein>
    <recommendedName>
        <fullName evidence="3">HTH tetR-type domain-containing protein</fullName>
    </recommendedName>
</protein>
<keyword evidence="5" id="KW-1185">Reference proteome</keyword>
<evidence type="ECO:0000313" key="4">
    <source>
        <dbReference type="EMBL" id="MQY06393.1"/>
    </source>
</evidence>
<dbReference type="Proteomes" id="UP000487268">
    <property type="component" value="Unassembled WGS sequence"/>
</dbReference>
<name>A0A7K0BYZ6_9ACTN</name>
<dbReference type="InterPro" id="IPR050109">
    <property type="entry name" value="HTH-type_TetR-like_transc_reg"/>
</dbReference>
<dbReference type="GO" id="GO:0003700">
    <property type="term" value="F:DNA-binding transcription factor activity"/>
    <property type="evidence" value="ECO:0007669"/>
    <property type="project" value="TreeGrafter"/>
</dbReference>
<dbReference type="EMBL" id="WEGH01000003">
    <property type="protein sequence ID" value="MQY06393.1"/>
    <property type="molecule type" value="Genomic_DNA"/>
</dbReference>
<evidence type="ECO:0000256" key="1">
    <source>
        <dbReference type="ARBA" id="ARBA00023125"/>
    </source>
</evidence>
<dbReference type="Pfam" id="PF14246">
    <property type="entry name" value="TetR_C_7"/>
    <property type="match status" value="1"/>
</dbReference>
<dbReference type="InterPro" id="IPR039536">
    <property type="entry name" value="TetR_C_Proteobacteria"/>
</dbReference>
<dbReference type="Pfam" id="PF00440">
    <property type="entry name" value="TetR_N"/>
    <property type="match status" value="1"/>
</dbReference>
<dbReference type="InterPro" id="IPR009057">
    <property type="entry name" value="Homeodomain-like_sf"/>
</dbReference>
<dbReference type="PANTHER" id="PTHR30055">
    <property type="entry name" value="HTH-TYPE TRANSCRIPTIONAL REGULATOR RUTR"/>
    <property type="match status" value="1"/>
</dbReference>
<dbReference type="AlphaFoldDB" id="A0A7K0BYZ6"/>
<dbReference type="InterPro" id="IPR036271">
    <property type="entry name" value="Tet_transcr_reg_TetR-rel_C_sf"/>
</dbReference>
<dbReference type="PANTHER" id="PTHR30055:SF146">
    <property type="entry name" value="HTH-TYPE TRANSCRIPTIONAL DUAL REGULATOR CECR"/>
    <property type="match status" value="1"/>
</dbReference>
<gene>
    <name evidence="4" type="ORF">ACRB68_44810</name>
</gene>
<dbReference type="GO" id="GO:0000976">
    <property type="term" value="F:transcription cis-regulatory region binding"/>
    <property type="evidence" value="ECO:0007669"/>
    <property type="project" value="TreeGrafter"/>
</dbReference>
<evidence type="ECO:0000313" key="5">
    <source>
        <dbReference type="Proteomes" id="UP000487268"/>
    </source>
</evidence>
<accession>A0A7K0BYZ6</accession>
<dbReference type="RefSeq" id="WP_153535614.1">
    <property type="nucleotide sequence ID" value="NZ_WEGH01000003.1"/>
</dbReference>